<accession>A0ABZ1IZR5</accession>
<name>A0ABZ1IZR5_9ACTN</name>
<dbReference type="EMBL" id="CP108125">
    <property type="protein sequence ID" value="WTO84539.1"/>
    <property type="molecule type" value="Genomic_DNA"/>
</dbReference>
<keyword evidence="3" id="KW-1185">Reference proteome</keyword>
<organism evidence="2 3">
    <name type="scientific">Streptomyces nigra</name>
    <dbReference type="NCBI Taxonomy" id="1827580"/>
    <lineage>
        <taxon>Bacteria</taxon>
        <taxon>Bacillati</taxon>
        <taxon>Actinomycetota</taxon>
        <taxon>Actinomycetes</taxon>
        <taxon>Kitasatosporales</taxon>
        <taxon>Streptomycetaceae</taxon>
        <taxon>Streptomyces</taxon>
    </lineage>
</organism>
<protein>
    <submittedName>
        <fullName evidence="2">AzlD domain-containing protein</fullName>
    </submittedName>
</protein>
<feature type="transmembrane region" description="Helical" evidence="1">
    <location>
        <begin position="41"/>
        <end position="60"/>
    </location>
</feature>
<feature type="transmembrane region" description="Helical" evidence="1">
    <location>
        <begin position="6"/>
        <end position="29"/>
    </location>
</feature>
<keyword evidence="1" id="KW-1133">Transmembrane helix</keyword>
<dbReference type="InterPro" id="IPR008407">
    <property type="entry name" value="Brnchd-chn_aa_trnsp_AzlD"/>
</dbReference>
<evidence type="ECO:0000256" key="1">
    <source>
        <dbReference type="SAM" id="Phobius"/>
    </source>
</evidence>
<keyword evidence="1" id="KW-0812">Transmembrane</keyword>
<gene>
    <name evidence="2" type="ORF">OHU27_19790</name>
</gene>
<evidence type="ECO:0000313" key="3">
    <source>
        <dbReference type="Proteomes" id="UP001622690"/>
    </source>
</evidence>
<dbReference type="Proteomes" id="UP001622690">
    <property type="component" value="Chromosome"/>
</dbReference>
<reference evidence="2 3" key="1">
    <citation type="submission" date="2022-10" db="EMBL/GenBank/DDBJ databases">
        <title>The complete genomes of actinobacterial strains from the NBC collection.</title>
        <authorList>
            <person name="Joergensen T.S."/>
            <person name="Alvarez Arevalo M."/>
            <person name="Sterndorff E.B."/>
            <person name="Faurdal D."/>
            <person name="Vuksanovic O."/>
            <person name="Mourched A.-S."/>
            <person name="Charusanti P."/>
            <person name="Shaw S."/>
            <person name="Blin K."/>
            <person name="Weber T."/>
        </authorList>
    </citation>
    <scope>NUCLEOTIDE SEQUENCE [LARGE SCALE GENOMIC DNA]</scope>
    <source>
        <strain evidence="2 3">NBC_00206</strain>
    </source>
</reference>
<dbReference type="Pfam" id="PF05437">
    <property type="entry name" value="AzlD"/>
    <property type="match status" value="1"/>
</dbReference>
<sequence length="107" mass="10465">MTSTTGTVAVILVLAVGTYAFRLVGPALHGRVVLPARVRELLAAGAVVLLVALLATGALTEGGGFAGWARPAGVLVGGVLAWRGAPFPVVVLAAAGSAALLRALGVA</sequence>
<dbReference type="RefSeq" id="WP_115507773.1">
    <property type="nucleotide sequence ID" value="NZ_CP108125.1"/>
</dbReference>
<feature type="transmembrane region" description="Helical" evidence="1">
    <location>
        <begin position="80"/>
        <end position="101"/>
    </location>
</feature>
<evidence type="ECO:0000313" key="2">
    <source>
        <dbReference type="EMBL" id="WTO84539.1"/>
    </source>
</evidence>
<keyword evidence="1" id="KW-0472">Membrane</keyword>
<proteinExistence type="predicted"/>